<feature type="transmembrane region" description="Helical" evidence="2">
    <location>
        <begin position="567"/>
        <end position="591"/>
    </location>
</feature>
<comment type="caution">
    <text evidence="3">The sequence shown here is derived from an EMBL/GenBank/DDBJ whole genome shotgun (WGS) entry which is preliminary data.</text>
</comment>
<evidence type="ECO:0000256" key="1">
    <source>
        <dbReference type="SAM" id="MobiDB-lite"/>
    </source>
</evidence>
<protein>
    <recommendedName>
        <fullName evidence="5">Transmembrane protein</fullName>
    </recommendedName>
</protein>
<keyword evidence="2" id="KW-0812">Transmembrane</keyword>
<dbReference type="EMBL" id="LDAU01000044">
    <property type="protein sequence ID" value="KRX09790.1"/>
    <property type="molecule type" value="Genomic_DNA"/>
</dbReference>
<keyword evidence="4" id="KW-1185">Reference proteome</keyword>
<proteinExistence type="predicted"/>
<feature type="region of interest" description="Disordered" evidence="1">
    <location>
        <begin position="617"/>
        <end position="640"/>
    </location>
</feature>
<keyword evidence="2" id="KW-0472">Membrane</keyword>
<reference evidence="3 4" key="1">
    <citation type="journal article" date="2015" name="Sci. Rep.">
        <title>Genome of the facultative scuticociliatosis pathogen Pseudocohnilembus persalinus provides insight into its virulence through horizontal gene transfer.</title>
        <authorList>
            <person name="Xiong J."/>
            <person name="Wang G."/>
            <person name="Cheng J."/>
            <person name="Tian M."/>
            <person name="Pan X."/>
            <person name="Warren A."/>
            <person name="Jiang C."/>
            <person name="Yuan D."/>
            <person name="Miao W."/>
        </authorList>
    </citation>
    <scope>NUCLEOTIDE SEQUENCE [LARGE SCALE GENOMIC DNA]</scope>
    <source>
        <strain evidence="3">36N120E</strain>
    </source>
</reference>
<dbReference type="OrthoDB" id="292008at2759"/>
<name>A0A0V0R5N7_PSEPJ</name>
<evidence type="ECO:0000313" key="4">
    <source>
        <dbReference type="Proteomes" id="UP000054937"/>
    </source>
</evidence>
<evidence type="ECO:0008006" key="5">
    <source>
        <dbReference type="Google" id="ProtNLM"/>
    </source>
</evidence>
<dbReference type="Proteomes" id="UP000054937">
    <property type="component" value="Unassembled WGS sequence"/>
</dbReference>
<organism evidence="3 4">
    <name type="scientific">Pseudocohnilembus persalinus</name>
    <name type="common">Ciliate</name>
    <dbReference type="NCBI Taxonomy" id="266149"/>
    <lineage>
        <taxon>Eukaryota</taxon>
        <taxon>Sar</taxon>
        <taxon>Alveolata</taxon>
        <taxon>Ciliophora</taxon>
        <taxon>Intramacronucleata</taxon>
        <taxon>Oligohymenophorea</taxon>
        <taxon>Scuticociliatia</taxon>
        <taxon>Philasterida</taxon>
        <taxon>Pseudocohnilembidae</taxon>
        <taxon>Pseudocohnilembus</taxon>
    </lineage>
</organism>
<keyword evidence="2" id="KW-1133">Transmembrane helix</keyword>
<feature type="compositionally biased region" description="Basic and acidic residues" evidence="1">
    <location>
        <begin position="620"/>
        <end position="629"/>
    </location>
</feature>
<evidence type="ECO:0000313" key="3">
    <source>
        <dbReference type="EMBL" id="KRX09790.1"/>
    </source>
</evidence>
<sequence>MEIKQLKNKFKHLNTLKIILVLLFITNIYADKINPKNKAVMIKEQVSAYQFEVDINFGETILEFAQQQGVFNIQMTPKTNDPKYEDPVGFCQAYPNMALFQETPGTYTQMYPHYFDENGNLLDSEKIPPTLTAYHRTIDNDIVAIDSDYNFYEIEVQQPTDDKPYHQPHKKSTKSFAHLRPAPYNDETPFLTSILDKNNDIKTTLIIFGDNVYSYNHKKEIFEDQKGWVPVNQIHRAKYGYAVGIGVRVQNQNPLLFIAAGEDGGFIYEVRSDNSLNLLQFIDGKFIERKKNKVDFRDVDHVSKEGFVYFLDKRSGVHKIDINYNGKSTPTVSHDSNFHLSFSGGLRSRHHSTYNSHKVLKHQVFINILGNEQHKFIEEYLFNYELGEYFMNSRKHYPDIEPTDVIVTYNFAILLGQNMHKIVYHSVLEQFQTDQMEYVNDLSLTYIPGLIDSQIIEDNKHQDVENYQNNEFNDPKYFLIGISKRNIVFHDVTIVRPSIDCWPVYYQYSENGEKVLNTQQYNYEVTFLSRNCQKKDEQNLKYADYAVCEVVFDIQVVLYDSWLDVEYLNYILIAVFILSIVVLGCFCWGYCKYRRARTDQMETKQKIKEFLKKVKGKKGEKKDKKDKNQNIKYAQMQEEN</sequence>
<evidence type="ECO:0000256" key="2">
    <source>
        <dbReference type="SAM" id="Phobius"/>
    </source>
</evidence>
<gene>
    <name evidence="3" type="ORF">PPERSA_02662</name>
</gene>
<dbReference type="AlphaFoldDB" id="A0A0V0R5N7"/>
<accession>A0A0V0R5N7</accession>
<dbReference type="InParanoid" id="A0A0V0R5N7"/>